<dbReference type="Proteomes" id="UP000008549">
    <property type="component" value="Unassembled WGS sequence"/>
</dbReference>
<keyword evidence="2 8" id="KW-0831">Ubiquinone biosynthesis</keyword>
<dbReference type="CDD" id="cd01042">
    <property type="entry name" value="DMQH"/>
    <property type="match status" value="1"/>
</dbReference>
<organism evidence="9 10">
    <name type="scientific">Caenorhabditis briggsae</name>
    <dbReference type="NCBI Taxonomy" id="6238"/>
    <lineage>
        <taxon>Eukaryota</taxon>
        <taxon>Metazoa</taxon>
        <taxon>Ecdysozoa</taxon>
        <taxon>Nematoda</taxon>
        <taxon>Chromadorea</taxon>
        <taxon>Rhabditida</taxon>
        <taxon>Rhabditina</taxon>
        <taxon>Rhabditomorpha</taxon>
        <taxon>Rhabditoidea</taxon>
        <taxon>Rhabditidae</taxon>
        <taxon>Peloderinae</taxon>
        <taxon>Caenorhabditis</taxon>
    </lineage>
</organism>
<dbReference type="GO" id="GO:0031314">
    <property type="term" value="C:extrinsic component of mitochondrial inner membrane"/>
    <property type="evidence" value="ECO:0007669"/>
    <property type="project" value="UniProtKB-UniRule"/>
</dbReference>
<feature type="binding site" evidence="8">
    <location>
        <position position="90"/>
    </location>
    <ligand>
        <name>Fe cation</name>
        <dbReference type="ChEBI" id="CHEBI:24875"/>
        <label>2</label>
    </ligand>
</feature>
<evidence type="ECO:0000256" key="3">
    <source>
        <dbReference type="ARBA" id="ARBA00022723"/>
    </source>
</evidence>
<dbReference type="GO" id="GO:0010468">
    <property type="term" value="P:regulation of gene expression"/>
    <property type="evidence" value="ECO:0000318"/>
    <property type="project" value="GO_Central"/>
</dbReference>
<dbReference type="InParanoid" id="A8XZN1"/>
<comment type="similarity">
    <text evidence="8">Belongs to the COQ7 family.</text>
</comment>
<evidence type="ECO:0000256" key="7">
    <source>
        <dbReference type="ARBA" id="ARBA00023136"/>
    </source>
</evidence>
<feature type="binding site" evidence="8">
    <location>
        <position position="90"/>
    </location>
    <ligand>
        <name>Fe cation</name>
        <dbReference type="ChEBI" id="CHEBI:24875"/>
        <label>1</label>
    </ligand>
</feature>
<gene>
    <name evidence="8 11" type="primary">clk-1</name>
    <name evidence="9" type="synonym">Cbr-clk-1</name>
    <name evidence="11" type="ORF">CBG21190</name>
    <name evidence="9" type="ORF">CBG_21190</name>
</gene>
<dbReference type="InterPro" id="IPR011566">
    <property type="entry name" value="Ubq_synth_Coq7"/>
</dbReference>
<comment type="subunit">
    <text evidence="8">Component of a multi-subunit COQ enzyme complex.</text>
</comment>
<keyword evidence="8" id="KW-0999">Mitochondrion inner membrane</keyword>
<feature type="binding site" evidence="8">
    <location>
        <position position="178"/>
    </location>
    <ligand>
        <name>Fe cation</name>
        <dbReference type="ChEBI" id="CHEBI:24875"/>
        <label>2</label>
    </ligand>
</feature>
<name>A8XZN1_CAEBR</name>
<evidence type="ECO:0000256" key="1">
    <source>
        <dbReference type="ARBA" id="ARBA00004749"/>
    </source>
</evidence>
<dbReference type="EMBL" id="HE600921">
    <property type="protein sequence ID" value="CAP38030.2"/>
    <property type="molecule type" value="Genomic_DNA"/>
</dbReference>
<feature type="binding site" evidence="8">
    <location>
        <position position="93"/>
    </location>
    <ligand>
        <name>Fe cation</name>
        <dbReference type="ChEBI" id="CHEBI:24875"/>
        <label>1</label>
    </ligand>
</feature>
<feature type="binding site" evidence="8">
    <location>
        <position position="178"/>
    </location>
    <ligand>
        <name>Fe cation</name>
        <dbReference type="ChEBI" id="CHEBI:24875"/>
        <label>1</label>
    </ligand>
</feature>
<keyword evidence="10" id="KW-1185">Reference proteome</keyword>
<dbReference type="GO" id="GO:0005743">
    <property type="term" value="C:mitochondrial inner membrane"/>
    <property type="evidence" value="ECO:0000318"/>
    <property type="project" value="GO_Central"/>
</dbReference>
<comment type="catalytic activity">
    <reaction evidence="8">
        <text>a 5-methoxy-2-methyl-3-(all-trans-polyprenyl)benzene-1,4-diol + AH2 + O2 = a 3-demethylubiquinol + A + H2O</text>
        <dbReference type="Rhea" id="RHEA:50908"/>
        <dbReference type="Rhea" id="RHEA-COMP:10859"/>
        <dbReference type="Rhea" id="RHEA-COMP:10914"/>
        <dbReference type="ChEBI" id="CHEBI:13193"/>
        <dbReference type="ChEBI" id="CHEBI:15377"/>
        <dbReference type="ChEBI" id="CHEBI:15379"/>
        <dbReference type="ChEBI" id="CHEBI:17499"/>
        <dbReference type="ChEBI" id="CHEBI:84167"/>
        <dbReference type="ChEBI" id="CHEBI:84422"/>
        <dbReference type="EC" id="1.14.99.60"/>
    </reaction>
</comment>
<keyword evidence="5 8" id="KW-0408">Iron</keyword>
<evidence type="ECO:0000256" key="8">
    <source>
        <dbReference type="HAMAP-Rule" id="MF_03194"/>
    </source>
</evidence>
<dbReference type="HAMAP" id="MF_01658">
    <property type="entry name" value="COQ7"/>
    <property type="match status" value="1"/>
</dbReference>
<comment type="cofactor">
    <cofactor evidence="8">
        <name>Fe cation</name>
        <dbReference type="ChEBI" id="CHEBI:24875"/>
    </cofactor>
    <text evidence="8">Binds 2 iron ions per subunit.</text>
</comment>
<reference evidence="9 10" key="2">
    <citation type="journal article" date="2011" name="PLoS Genet.">
        <title>Caenorhabditis briggsae recombinant inbred line genotypes reveal inter-strain incompatibility and the evolution of recombination.</title>
        <authorList>
            <person name="Ross J.A."/>
            <person name="Koboldt D.C."/>
            <person name="Staisch J.E."/>
            <person name="Chamberlin H.M."/>
            <person name="Gupta B.P."/>
            <person name="Miller R.D."/>
            <person name="Baird S.E."/>
            <person name="Haag E.S."/>
        </authorList>
    </citation>
    <scope>NUCLEOTIDE SEQUENCE [LARGE SCALE GENOMIC DNA]</scope>
    <source>
        <strain evidence="9 10">AF16</strain>
    </source>
</reference>
<dbReference type="PANTHER" id="PTHR11237">
    <property type="entry name" value="COENZYME Q10 BIOSYNTHESIS PROTEIN 7"/>
    <property type="match status" value="1"/>
</dbReference>
<evidence type="ECO:0000256" key="6">
    <source>
        <dbReference type="ARBA" id="ARBA00023033"/>
    </source>
</evidence>
<evidence type="ECO:0000256" key="5">
    <source>
        <dbReference type="ARBA" id="ARBA00023004"/>
    </source>
</evidence>
<dbReference type="UniPathway" id="UPA00232"/>
<dbReference type="HOGENOM" id="CLU_071892_2_0_1"/>
<feature type="binding site" evidence="8">
    <location>
        <position position="60"/>
    </location>
    <ligand>
        <name>Fe cation</name>
        <dbReference type="ChEBI" id="CHEBI:24875"/>
        <label>1</label>
    </ligand>
</feature>
<reference evidence="9 10" key="1">
    <citation type="journal article" date="2003" name="PLoS Biol.">
        <title>The genome sequence of Caenorhabditis briggsae: a platform for comparative genomics.</title>
        <authorList>
            <person name="Stein L.D."/>
            <person name="Bao Z."/>
            <person name="Blasiar D."/>
            <person name="Blumenthal T."/>
            <person name="Brent M.R."/>
            <person name="Chen N."/>
            <person name="Chinwalla A."/>
            <person name="Clarke L."/>
            <person name="Clee C."/>
            <person name="Coghlan A."/>
            <person name="Coulson A."/>
            <person name="D'Eustachio P."/>
            <person name="Fitch D.H."/>
            <person name="Fulton L.A."/>
            <person name="Fulton R.E."/>
            <person name="Griffiths-Jones S."/>
            <person name="Harris T.W."/>
            <person name="Hillier L.W."/>
            <person name="Kamath R."/>
            <person name="Kuwabara P.E."/>
            <person name="Mardis E.R."/>
            <person name="Marra M.A."/>
            <person name="Miner T.L."/>
            <person name="Minx P."/>
            <person name="Mullikin J.C."/>
            <person name="Plumb R.W."/>
            <person name="Rogers J."/>
            <person name="Schein J.E."/>
            <person name="Sohrmann M."/>
            <person name="Spieth J."/>
            <person name="Stajich J.E."/>
            <person name="Wei C."/>
            <person name="Willey D."/>
            <person name="Wilson R.K."/>
            <person name="Durbin R."/>
            <person name="Waterston R.H."/>
        </authorList>
    </citation>
    <scope>NUCLEOTIDE SEQUENCE [LARGE SCALE GENOMIC DNA]</scope>
    <source>
        <strain evidence="9 10">AF16</strain>
    </source>
</reference>
<keyword evidence="3 8" id="KW-0479">Metal-binding</keyword>
<dbReference type="InterPro" id="IPR009078">
    <property type="entry name" value="Ferritin-like_SF"/>
</dbReference>
<keyword evidence="4 8" id="KW-0560">Oxidoreductase</keyword>
<comment type="function">
    <text evidence="8">Catalyzes the hydroxylation of 2-polyprenyl-3-methyl-6-methoxy-1,4-benzoquinol (DMQH2) during ubiquinone biosynthesis. Has also a structural role in the COQ enzyme complex, stabilizing other COQ polypeptides. Involved in lifespan determination in a ubiquinone-independent manner.</text>
</comment>
<sequence>MNVFEVKNRFFDLFSNFFEFPAKSRSKKKMFRVIVRHAHQQSAARQALIEKIIRVDHAGELGADRIYAGQLAVLQGSSVGSVIRKMWDEEKEHLDTMERLAAKHNVPHTIFSPVFSVAAYALGVGSALLGKEGAMACTIAVEELIGQHYNDQLKELLADDPEAHKDLLKILTRLRDEELHHHDTGIEHDGLKAPAYSALKWIIQTGCKGAIAIAEKV</sequence>
<dbReference type="Pfam" id="PF03232">
    <property type="entry name" value="COQ7"/>
    <property type="match status" value="1"/>
</dbReference>
<dbReference type="WormBase" id="CBG21190">
    <property type="protein sequence ID" value="CBP05045"/>
    <property type="gene ID" value="WBGene00040034"/>
    <property type="gene designation" value="Cbr-clk-1"/>
</dbReference>
<feature type="binding site" evidence="8">
    <location>
        <position position="142"/>
    </location>
    <ligand>
        <name>Fe cation</name>
        <dbReference type="ChEBI" id="CHEBI:24875"/>
        <label>2</label>
    </ligand>
</feature>
<dbReference type="GO" id="GO:0005634">
    <property type="term" value="C:nucleus"/>
    <property type="evidence" value="ECO:0000318"/>
    <property type="project" value="GO_Central"/>
</dbReference>
<dbReference type="AlphaFoldDB" id="A8XZN1"/>
<dbReference type="GO" id="GO:0008682">
    <property type="term" value="F:3-demethoxyubiquinol 3-hydroxylase activity"/>
    <property type="evidence" value="ECO:0007669"/>
    <property type="project" value="UniProtKB-EC"/>
</dbReference>
<feature type="binding site" evidence="8">
    <location>
        <position position="181"/>
    </location>
    <ligand>
        <name>Fe cation</name>
        <dbReference type="ChEBI" id="CHEBI:24875"/>
        <label>2</label>
    </ligand>
</feature>
<dbReference type="eggNOG" id="KOG4061">
    <property type="taxonomic scope" value="Eukaryota"/>
</dbReference>
<keyword evidence="6 8" id="KW-0503">Monooxygenase</keyword>
<dbReference type="GO" id="GO:2000377">
    <property type="term" value="P:regulation of reactive oxygen species metabolic process"/>
    <property type="evidence" value="ECO:0000318"/>
    <property type="project" value="GO_Central"/>
</dbReference>
<comment type="subcellular location">
    <subcellularLocation>
        <location evidence="8">Mitochondrion inner membrane</location>
        <topology evidence="8">Peripheral membrane protein</topology>
        <orientation evidence="8">Matrix side</orientation>
    </subcellularLocation>
</comment>
<comment type="pathway">
    <text evidence="1 8">Cofactor biosynthesis; ubiquinone biosynthesis.</text>
</comment>
<dbReference type="OMA" id="WSTAVMG"/>
<dbReference type="EC" id="1.14.99.60" evidence="8"/>
<dbReference type="FunCoup" id="A8XZN1">
    <property type="interactions" value="1588"/>
</dbReference>
<dbReference type="PANTHER" id="PTHR11237:SF4">
    <property type="entry name" value="5-DEMETHOXYUBIQUINONE HYDROXYLASE, MITOCHONDRIAL"/>
    <property type="match status" value="1"/>
</dbReference>
<dbReference type="SUPFAM" id="SSF47240">
    <property type="entry name" value="Ferritin-like"/>
    <property type="match status" value="1"/>
</dbReference>
<evidence type="ECO:0000256" key="4">
    <source>
        <dbReference type="ARBA" id="ARBA00023002"/>
    </source>
</evidence>
<dbReference type="GO" id="GO:0006744">
    <property type="term" value="P:ubiquinone biosynthetic process"/>
    <property type="evidence" value="ECO:0000318"/>
    <property type="project" value="GO_Central"/>
</dbReference>
<keyword evidence="7 8" id="KW-0472">Membrane</keyword>
<evidence type="ECO:0000313" key="11">
    <source>
        <dbReference type="WormBase" id="CBG21190"/>
    </source>
</evidence>
<evidence type="ECO:0000256" key="2">
    <source>
        <dbReference type="ARBA" id="ARBA00022688"/>
    </source>
</evidence>
<dbReference type="GO" id="GO:0046872">
    <property type="term" value="F:metal ion binding"/>
    <property type="evidence" value="ECO:0007669"/>
    <property type="project" value="UniProtKB-KW"/>
</dbReference>
<dbReference type="STRING" id="6238.A8XZN1"/>
<dbReference type="GO" id="GO:0008340">
    <property type="term" value="P:determination of adult lifespan"/>
    <property type="evidence" value="ECO:0000318"/>
    <property type="project" value="GO_Central"/>
</dbReference>
<accession>A8XZN1</accession>
<protein>
    <recommendedName>
        <fullName evidence="8">5-demethoxyubiquinone hydroxylase, mitochondrial</fullName>
        <shortName evidence="8">DMQ hydroxylase</shortName>
        <ecNumber evidence="8">1.14.99.60</ecNumber>
    </recommendedName>
    <alternativeName>
        <fullName evidence="8">Ubiquinone biosynthesis monooxygenase COQ7</fullName>
    </alternativeName>
</protein>
<evidence type="ECO:0000313" key="9">
    <source>
        <dbReference type="EMBL" id="CAP38030.2"/>
    </source>
</evidence>
<evidence type="ECO:0000313" key="10">
    <source>
        <dbReference type="Proteomes" id="UP000008549"/>
    </source>
</evidence>
<proteinExistence type="inferred from homology"/>
<dbReference type="GO" id="GO:0016709">
    <property type="term" value="F:oxidoreductase activity, acting on paired donors, with incorporation or reduction of molecular oxygen, NAD(P)H as one donor, and incorporation of one atom of oxygen"/>
    <property type="evidence" value="ECO:0007669"/>
    <property type="project" value="UniProtKB-UniRule"/>
</dbReference>
<keyword evidence="8" id="KW-0496">Mitochondrion</keyword>